<sequence>MRIDRTLSQMPPLADRAMTNNQPVANDASAVQPMLPATASTQDDVVHISAVGAAAAAQDGDAAQQEGQSASTAAESAPQSGASAVQSFAYGTLGLERPDQPQDESNAFYTAGRWLAAGITVGGIVSLLV</sequence>
<name>A0A5B0G2S0_9BURK</name>
<keyword evidence="3" id="KW-1185">Reference proteome</keyword>
<comment type="caution">
    <text evidence="2">The sequence shown here is derived from an EMBL/GenBank/DDBJ whole genome shotgun (WGS) entry which is preliminary data.</text>
</comment>
<feature type="compositionally biased region" description="Polar residues" evidence="1">
    <location>
        <begin position="72"/>
        <end position="81"/>
    </location>
</feature>
<dbReference type="EMBL" id="VTUZ01000082">
    <property type="protein sequence ID" value="KAA0997542.1"/>
    <property type="molecule type" value="Genomic_DNA"/>
</dbReference>
<dbReference type="Proteomes" id="UP000325273">
    <property type="component" value="Unassembled WGS sequence"/>
</dbReference>
<evidence type="ECO:0000313" key="2">
    <source>
        <dbReference type="EMBL" id="KAA0997542.1"/>
    </source>
</evidence>
<accession>A0A5B0G2S0</accession>
<evidence type="ECO:0000256" key="1">
    <source>
        <dbReference type="SAM" id="MobiDB-lite"/>
    </source>
</evidence>
<protein>
    <submittedName>
        <fullName evidence="2">Uncharacterized protein</fullName>
    </submittedName>
</protein>
<feature type="region of interest" description="Disordered" evidence="1">
    <location>
        <begin position="57"/>
        <end position="81"/>
    </location>
</feature>
<evidence type="ECO:0000313" key="3">
    <source>
        <dbReference type="Proteomes" id="UP000325273"/>
    </source>
</evidence>
<dbReference type="AlphaFoldDB" id="A0A5B0G2S0"/>
<reference evidence="2 3" key="1">
    <citation type="submission" date="2019-08" db="EMBL/GenBank/DDBJ databases">
        <title>Paraburkholderia sp. DCY113.</title>
        <authorList>
            <person name="Kang J."/>
        </authorList>
    </citation>
    <scope>NUCLEOTIDE SEQUENCE [LARGE SCALE GENOMIC DNA]</scope>
    <source>
        <strain evidence="2 3">DCY113</strain>
    </source>
</reference>
<feature type="compositionally biased region" description="Low complexity" evidence="1">
    <location>
        <begin position="57"/>
        <end position="71"/>
    </location>
</feature>
<gene>
    <name evidence="2" type="ORF">FVF58_48855</name>
</gene>
<proteinExistence type="predicted"/>
<organism evidence="2 3">
    <name type="scientific">Paraburkholderia panacisoli</name>
    <dbReference type="NCBI Taxonomy" id="2603818"/>
    <lineage>
        <taxon>Bacteria</taxon>
        <taxon>Pseudomonadati</taxon>
        <taxon>Pseudomonadota</taxon>
        <taxon>Betaproteobacteria</taxon>
        <taxon>Burkholderiales</taxon>
        <taxon>Burkholderiaceae</taxon>
        <taxon>Paraburkholderia</taxon>
    </lineage>
</organism>
<dbReference type="RefSeq" id="WP_149676663.1">
    <property type="nucleotide sequence ID" value="NZ_VTUZ01000082.1"/>
</dbReference>